<dbReference type="AlphaFoldDB" id="A0A6J3LX80"/>
<proteinExistence type="predicted"/>
<reference evidence="3" key="1">
    <citation type="submission" date="2020-01" db="EMBL/GenBank/DDBJ databases">
        <authorList>
            <consortium name="DOE Joint Genome Institute"/>
            <person name="Haridas S."/>
            <person name="Albert R."/>
            <person name="Binder M."/>
            <person name="Bloem J."/>
            <person name="Labutti K."/>
            <person name="Salamov A."/>
            <person name="Andreopoulos B."/>
            <person name="Baker S.E."/>
            <person name="Barry K."/>
            <person name="Bills G."/>
            <person name="Bluhm B.H."/>
            <person name="Cannon C."/>
            <person name="Castanera R."/>
            <person name="Culley D.E."/>
            <person name="Daum C."/>
            <person name="Ezra D."/>
            <person name="Gonzalez J.B."/>
            <person name="Henrissat B."/>
            <person name="Kuo A."/>
            <person name="Liang C."/>
            <person name="Lipzen A."/>
            <person name="Lutzoni F."/>
            <person name="Magnuson J."/>
            <person name="Mondo S."/>
            <person name="Nolan M."/>
            <person name="Ohm R."/>
            <person name="Pangilinan J."/>
            <person name="Park H.-J."/>
            <person name="Ramirez L."/>
            <person name="Alfaro M."/>
            <person name="Sun H."/>
            <person name="Tritt A."/>
            <person name="Yoshinaga Y."/>
            <person name="Zwiers L.-H."/>
            <person name="Turgeon B.G."/>
            <person name="Goodwin S.B."/>
            <person name="Spatafora J.W."/>
            <person name="Crous P.W."/>
            <person name="Grigoriev I.V."/>
        </authorList>
    </citation>
    <scope>NUCLEOTIDE SEQUENCE</scope>
    <source>
        <strain evidence="3">CBS 342.82</strain>
    </source>
</reference>
<evidence type="ECO:0000313" key="2">
    <source>
        <dbReference type="Proteomes" id="UP000504637"/>
    </source>
</evidence>
<sequence>MCIVAEVDHLVCEHKAIYIYECQKATFGPEGFTPCSNPIYPESRPCYSTHCSSHCCEKTWGLASADVARWAAEYDKFGPPANFQSILQGSHRALAAHLVEMLQSRTRALQLEFRLRRGCPRFCTSDRFRAIGNPREPEIDNFINANSDKPQEAPRPVAWCYAYFDRREWKQHVHWPRVKAHLCEHGYIKRWSSYGAKIMVHAHGLPSMSSMSEDSKERSAGLEWPDVAVLPELKYPNPNDESMGPPSKRAKKEPVRDVLSY</sequence>
<keyword evidence="2" id="KW-1185">Reference proteome</keyword>
<reference evidence="3" key="3">
    <citation type="submission" date="2025-08" db="UniProtKB">
        <authorList>
            <consortium name="RefSeq"/>
        </authorList>
    </citation>
    <scope>IDENTIFICATION</scope>
    <source>
        <strain evidence="3">CBS 342.82</strain>
    </source>
</reference>
<accession>A0A6J3LX80</accession>
<evidence type="ECO:0000313" key="3">
    <source>
        <dbReference type="RefSeq" id="XP_033457391.1"/>
    </source>
</evidence>
<protein>
    <submittedName>
        <fullName evidence="3">Uncharacterized protein</fullName>
    </submittedName>
</protein>
<evidence type="ECO:0000256" key="1">
    <source>
        <dbReference type="SAM" id="MobiDB-lite"/>
    </source>
</evidence>
<dbReference type="RefSeq" id="XP_033457391.1">
    <property type="nucleotide sequence ID" value="XM_033608530.1"/>
</dbReference>
<dbReference type="Proteomes" id="UP000504637">
    <property type="component" value="Unplaced"/>
</dbReference>
<gene>
    <name evidence="3" type="ORF">K489DRAFT_433763</name>
</gene>
<name>A0A6J3LX80_9PEZI</name>
<reference evidence="3" key="2">
    <citation type="submission" date="2020-04" db="EMBL/GenBank/DDBJ databases">
        <authorList>
            <consortium name="NCBI Genome Project"/>
        </authorList>
    </citation>
    <scope>NUCLEOTIDE SEQUENCE</scope>
    <source>
        <strain evidence="3">CBS 342.82</strain>
    </source>
</reference>
<feature type="region of interest" description="Disordered" evidence="1">
    <location>
        <begin position="232"/>
        <end position="261"/>
    </location>
</feature>
<organism evidence="3">
    <name type="scientific">Dissoconium aciculare CBS 342.82</name>
    <dbReference type="NCBI Taxonomy" id="1314786"/>
    <lineage>
        <taxon>Eukaryota</taxon>
        <taxon>Fungi</taxon>
        <taxon>Dikarya</taxon>
        <taxon>Ascomycota</taxon>
        <taxon>Pezizomycotina</taxon>
        <taxon>Dothideomycetes</taxon>
        <taxon>Dothideomycetidae</taxon>
        <taxon>Mycosphaerellales</taxon>
        <taxon>Dissoconiaceae</taxon>
        <taxon>Dissoconium</taxon>
    </lineage>
</organism>
<feature type="compositionally biased region" description="Basic and acidic residues" evidence="1">
    <location>
        <begin position="252"/>
        <end position="261"/>
    </location>
</feature>
<dbReference type="GeneID" id="54366330"/>